<evidence type="ECO:0000259" key="1">
    <source>
        <dbReference type="Pfam" id="PF00535"/>
    </source>
</evidence>
<sequence length="276" mass="32037">MTEYKFSVIVPVHYTITAAQLKASLDSVMLNQSMLPSEVVVVIDGTIDNYLSIFLRDYLSKSPISTMILNTGPVSKGPGVTRNFGVKHASYPIIAFMDSDDVSLPNRFEQQIPIIHNQNYDLVGGQIEELDELLKNRISLRTVPLNDEDIKKEFKKRNPINNVTVAIKKEAFLQVGGYPDLYFGEDYVLWVKMAEKKYRFLNLNTILVNVRTGDSFLNRRFGRDYFKKNIYLCMYLSKYPTVGFRYSFLRMVKFSLLFILPKRLQYLFVKKYTRNL</sequence>
<dbReference type="EMBL" id="AP029612">
    <property type="protein sequence ID" value="BFG70362.1"/>
    <property type="molecule type" value="Genomic_DNA"/>
</dbReference>
<dbReference type="RefSeq" id="WP_353550643.1">
    <property type="nucleotide sequence ID" value="NZ_AP029612.1"/>
</dbReference>
<dbReference type="InterPro" id="IPR029044">
    <property type="entry name" value="Nucleotide-diphossugar_trans"/>
</dbReference>
<dbReference type="PANTHER" id="PTHR22916:SF3">
    <property type="entry name" value="UDP-GLCNAC:BETAGAL BETA-1,3-N-ACETYLGLUCOSAMINYLTRANSFERASE-LIKE PROTEIN 1"/>
    <property type="match status" value="1"/>
</dbReference>
<dbReference type="GO" id="GO:0016758">
    <property type="term" value="F:hexosyltransferase activity"/>
    <property type="evidence" value="ECO:0007669"/>
    <property type="project" value="UniProtKB-ARBA"/>
</dbReference>
<organism evidence="2">
    <name type="scientific">Sediminibacterium sp. KACHI17</name>
    <dbReference type="NCBI Taxonomy" id="1751071"/>
    <lineage>
        <taxon>Bacteria</taxon>
        <taxon>Pseudomonadati</taxon>
        <taxon>Bacteroidota</taxon>
        <taxon>Chitinophagia</taxon>
        <taxon>Chitinophagales</taxon>
        <taxon>Chitinophagaceae</taxon>
        <taxon>Sediminibacterium</taxon>
    </lineage>
</organism>
<evidence type="ECO:0000313" key="2">
    <source>
        <dbReference type="EMBL" id="BFG70362.1"/>
    </source>
</evidence>
<dbReference type="PANTHER" id="PTHR22916">
    <property type="entry name" value="GLYCOSYLTRANSFERASE"/>
    <property type="match status" value="1"/>
</dbReference>
<reference evidence="2" key="1">
    <citation type="submission" date="2024-02" db="EMBL/GenBank/DDBJ databases">
        <title>Sediminibacterium planktonica sp. nov. and Sediminibacterium longus sp. nov., isolated from surface lake and river water.</title>
        <authorList>
            <person name="Watanabe K."/>
            <person name="Takemine S."/>
            <person name="Ishii Y."/>
            <person name="Ogata Y."/>
            <person name="Shindo C."/>
            <person name="Suda W."/>
        </authorList>
    </citation>
    <scope>NUCLEOTIDE SEQUENCE</scope>
    <source>
        <strain evidence="2">KACHI17</strain>
    </source>
</reference>
<dbReference type="Pfam" id="PF00535">
    <property type="entry name" value="Glycos_transf_2"/>
    <property type="match status" value="1"/>
</dbReference>
<gene>
    <name evidence="2" type="ORF">KACHI17_12430</name>
</gene>
<feature type="domain" description="Glycosyltransferase 2-like" evidence="1">
    <location>
        <begin position="7"/>
        <end position="130"/>
    </location>
</feature>
<dbReference type="SUPFAM" id="SSF53448">
    <property type="entry name" value="Nucleotide-diphospho-sugar transferases"/>
    <property type="match status" value="1"/>
</dbReference>
<dbReference type="InterPro" id="IPR001173">
    <property type="entry name" value="Glyco_trans_2-like"/>
</dbReference>
<dbReference type="Gene3D" id="3.90.550.10">
    <property type="entry name" value="Spore Coat Polysaccharide Biosynthesis Protein SpsA, Chain A"/>
    <property type="match status" value="1"/>
</dbReference>
<dbReference type="AlphaFoldDB" id="A0AAT9GIE1"/>
<protein>
    <submittedName>
        <fullName evidence="2">Glycosyltransferase</fullName>
    </submittedName>
</protein>
<accession>A0AAT9GIE1</accession>
<name>A0AAT9GIE1_9BACT</name>
<proteinExistence type="predicted"/>